<protein>
    <submittedName>
        <fullName evidence="2">Uncharacterized protein</fullName>
    </submittedName>
</protein>
<dbReference type="STRING" id="104421.E2AWQ3"/>
<dbReference type="EMBL" id="GL443403">
    <property type="protein sequence ID" value="EFN62129.1"/>
    <property type="molecule type" value="Genomic_DNA"/>
</dbReference>
<accession>E2AWQ3</accession>
<evidence type="ECO:0000313" key="2">
    <source>
        <dbReference type="EMBL" id="EFN62129.1"/>
    </source>
</evidence>
<feature type="transmembrane region" description="Helical" evidence="1">
    <location>
        <begin position="114"/>
        <end position="138"/>
    </location>
</feature>
<keyword evidence="3" id="KW-1185">Reference proteome</keyword>
<feature type="transmembrane region" description="Helical" evidence="1">
    <location>
        <begin position="20"/>
        <end position="44"/>
    </location>
</feature>
<evidence type="ECO:0000256" key="1">
    <source>
        <dbReference type="SAM" id="Phobius"/>
    </source>
</evidence>
<proteinExistence type="predicted"/>
<name>E2AWQ3_CAMFO</name>
<keyword evidence="1" id="KW-0472">Membrane</keyword>
<evidence type="ECO:0000313" key="3">
    <source>
        <dbReference type="Proteomes" id="UP000000311"/>
    </source>
</evidence>
<sequence length="172" mass="19908">NMISGNLLPMTAKNLSFPVLWRIYSFLVWSLAIVQTCITIPGCMYVPKEKALKDSLIAIVVTIEVVFLVVQIHARRELMQRLIQKLNNLLRIEDKMMESVVMETLKPMMTPLRFYWMAGIVSIIIWSGVPFTSMYTFTRKVSVDSYMINLILLITAQYKYIALKLSMIFDDD</sequence>
<feature type="non-terminal residue" evidence="2">
    <location>
        <position position="1"/>
    </location>
</feature>
<dbReference type="AlphaFoldDB" id="E2AWQ3"/>
<dbReference type="Proteomes" id="UP000000311">
    <property type="component" value="Unassembled WGS sequence"/>
</dbReference>
<reference evidence="2 3" key="1">
    <citation type="journal article" date="2010" name="Science">
        <title>Genomic comparison of the ants Camponotus floridanus and Harpegnathos saltator.</title>
        <authorList>
            <person name="Bonasio R."/>
            <person name="Zhang G."/>
            <person name="Ye C."/>
            <person name="Mutti N.S."/>
            <person name="Fang X."/>
            <person name="Qin N."/>
            <person name="Donahue G."/>
            <person name="Yang P."/>
            <person name="Li Q."/>
            <person name="Li C."/>
            <person name="Zhang P."/>
            <person name="Huang Z."/>
            <person name="Berger S.L."/>
            <person name="Reinberg D."/>
            <person name="Wang J."/>
            <person name="Liebig J."/>
        </authorList>
    </citation>
    <scope>NUCLEOTIDE SEQUENCE [LARGE SCALE GENOMIC DNA]</scope>
    <source>
        <strain evidence="3">C129</strain>
    </source>
</reference>
<feature type="transmembrane region" description="Helical" evidence="1">
    <location>
        <begin position="56"/>
        <end position="74"/>
    </location>
</feature>
<gene>
    <name evidence="2" type="ORF">EAG_05761</name>
</gene>
<keyword evidence="1" id="KW-1133">Transmembrane helix</keyword>
<keyword evidence="1" id="KW-0812">Transmembrane</keyword>
<dbReference type="InParanoid" id="E2AWQ3"/>
<feature type="non-terminal residue" evidence="2">
    <location>
        <position position="172"/>
    </location>
</feature>
<dbReference type="OrthoDB" id="8185860at2759"/>
<organism evidence="3">
    <name type="scientific">Camponotus floridanus</name>
    <name type="common">Florida carpenter ant</name>
    <dbReference type="NCBI Taxonomy" id="104421"/>
    <lineage>
        <taxon>Eukaryota</taxon>
        <taxon>Metazoa</taxon>
        <taxon>Ecdysozoa</taxon>
        <taxon>Arthropoda</taxon>
        <taxon>Hexapoda</taxon>
        <taxon>Insecta</taxon>
        <taxon>Pterygota</taxon>
        <taxon>Neoptera</taxon>
        <taxon>Endopterygota</taxon>
        <taxon>Hymenoptera</taxon>
        <taxon>Apocrita</taxon>
        <taxon>Aculeata</taxon>
        <taxon>Formicoidea</taxon>
        <taxon>Formicidae</taxon>
        <taxon>Formicinae</taxon>
        <taxon>Camponotus</taxon>
    </lineage>
</organism>
<feature type="transmembrane region" description="Helical" evidence="1">
    <location>
        <begin position="150"/>
        <end position="169"/>
    </location>
</feature>